<evidence type="ECO:0000256" key="2">
    <source>
        <dbReference type="ARBA" id="ARBA00022475"/>
    </source>
</evidence>
<dbReference type="Pfam" id="PF12704">
    <property type="entry name" value="MacB_PCD"/>
    <property type="match status" value="2"/>
</dbReference>
<feature type="transmembrane region" description="Helical" evidence="6">
    <location>
        <begin position="437"/>
        <end position="458"/>
    </location>
</feature>
<feature type="domain" description="ABC3 transporter permease C-terminal" evidence="7">
    <location>
        <begin position="301"/>
        <end position="413"/>
    </location>
</feature>
<dbReference type="RefSeq" id="WP_093829056.1">
    <property type="nucleotide sequence ID" value="NZ_FOLQ01000007.1"/>
</dbReference>
<evidence type="ECO:0000256" key="6">
    <source>
        <dbReference type="SAM" id="Phobius"/>
    </source>
</evidence>
<dbReference type="STRING" id="662367.SAMN05216167_107157"/>
<dbReference type="EMBL" id="FOLQ01000007">
    <property type="protein sequence ID" value="SFD81582.1"/>
    <property type="molecule type" value="Genomic_DNA"/>
</dbReference>
<keyword evidence="4 6" id="KW-1133">Transmembrane helix</keyword>
<evidence type="ECO:0000256" key="5">
    <source>
        <dbReference type="ARBA" id="ARBA00023136"/>
    </source>
</evidence>
<evidence type="ECO:0000256" key="3">
    <source>
        <dbReference type="ARBA" id="ARBA00022692"/>
    </source>
</evidence>
<dbReference type="InterPro" id="IPR050250">
    <property type="entry name" value="Macrolide_Exporter_MacB"/>
</dbReference>
<feature type="transmembrane region" description="Helical" evidence="6">
    <location>
        <begin position="351"/>
        <end position="372"/>
    </location>
</feature>
<dbReference type="InterPro" id="IPR003838">
    <property type="entry name" value="ABC3_permease_C"/>
</dbReference>
<dbReference type="GO" id="GO:0022857">
    <property type="term" value="F:transmembrane transporter activity"/>
    <property type="evidence" value="ECO:0007669"/>
    <property type="project" value="TreeGrafter"/>
</dbReference>
<dbReference type="Pfam" id="PF02687">
    <property type="entry name" value="FtsX"/>
    <property type="match status" value="2"/>
</dbReference>
<dbReference type="PROSITE" id="PS51257">
    <property type="entry name" value="PROKAR_LIPOPROTEIN"/>
    <property type="match status" value="1"/>
</dbReference>
<evidence type="ECO:0000256" key="4">
    <source>
        <dbReference type="ARBA" id="ARBA00022989"/>
    </source>
</evidence>
<dbReference type="PANTHER" id="PTHR30572:SF18">
    <property type="entry name" value="ABC-TYPE MACROLIDE FAMILY EXPORT SYSTEM PERMEASE COMPONENT 2"/>
    <property type="match status" value="1"/>
</dbReference>
<reference evidence="9 10" key="1">
    <citation type="submission" date="2016-10" db="EMBL/GenBank/DDBJ databases">
        <authorList>
            <person name="de Groot N.N."/>
        </authorList>
    </citation>
    <scope>NUCLEOTIDE SEQUENCE [LARGE SCALE GENOMIC DNA]</scope>
    <source>
        <strain evidence="9 10">DSM 26130</strain>
    </source>
</reference>
<feature type="domain" description="MacB-like periplasmic core" evidence="8">
    <location>
        <begin position="484"/>
        <end position="656"/>
    </location>
</feature>
<comment type="subcellular location">
    <subcellularLocation>
        <location evidence="1">Cell membrane</location>
        <topology evidence="1">Multi-pass membrane protein</topology>
    </subcellularLocation>
</comment>
<gene>
    <name evidence="9" type="ORF">SAMN05216167_107157</name>
</gene>
<accession>A0A1I1VEU9</accession>
<feature type="transmembrane region" description="Helical" evidence="6">
    <location>
        <begin position="21"/>
        <end position="41"/>
    </location>
</feature>
<sequence>MLKNYLKIARRNLAKHKANTLINVAGLAIGMACCLLIVLYVTDELSYDQHWPNGERIYRMALERRYPGRSTKYAIIPPSYAQSVKKEIPEIEQTTRVFNFGNNEPTLFKLDGHTVEEKGFLAVDSTFFQVFQTPLLRGQPNRVLSRPNTVVLTESTARRLFGQANPIGKVLEIVQGPKLEITGICADAPANAHFTFNFLSSTRGFEEAEQVNHISFAAHTYLLLRPNTQPETVETKLPAVVEKYAAGEVERSFGVSYRNYVKAGNGYFYFLQPLRSIHLDSHLEAEHLTNGSRSLVSVFSIIAAFVLLIACINFMNLATARSSERAKEVGIRKSLGSTTNQLAAQFLTESVLLSLFSLVVALVLVASLLTPFNTLAGKSLTLLSLVRWETLPLLLGGAVLVGLLAGSYPAGVLSAFEPIKVLKGKFSSTRQGHLLRNGLVVFQFTISVLLIVSTIVVFSQLNFIQQKELGFTKESVVKLKGAGFLDKNTEAFKQEVAKLAGVASVGGTSSTPGEEGFFGITFRKNGENETVTGKGCVVDDQYLQTLRMNMAAGRPFSRQFDDSLSVILNEEAARQIGLPDPIGKQITSPDNLAQRGGTPVTYTVVGIVRNFHFGSLHQRISPLFVLNDRLFRRVNNEIAIRVRADEPGAVVSQIERVWKHYLPDQPFHYSYLAADWGALYQSEQVAQRIFGVFALLAIFIACMGLLGLAMYVIRLRTKEIGIRKTLGASIPGLVALLSKDFLKLVFMAILIASPIAWYAMDRWLQDFAYRIDIEWWVFAVAGLLAIGIAVLTVSFQSIKAALMNPVKSLRSE</sequence>
<feature type="domain" description="ABC3 transporter permease C-terminal" evidence="7">
    <location>
        <begin position="692"/>
        <end position="805"/>
    </location>
</feature>
<feature type="transmembrane region" description="Helical" evidence="6">
    <location>
        <begin position="689"/>
        <end position="713"/>
    </location>
</feature>
<evidence type="ECO:0000313" key="10">
    <source>
        <dbReference type="Proteomes" id="UP000198598"/>
    </source>
</evidence>
<dbReference type="InterPro" id="IPR025857">
    <property type="entry name" value="MacB_PCD"/>
</dbReference>
<proteinExistence type="predicted"/>
<keyword evidence="2" id="KW-1003">Cell membrane</keyword>
<dbReference type="AlphaFoldDB" id="A0A1I1VEU9"/>
<keyword evidence="3 6" id="KW-0812">Transmembrane</keyword>
<feature type="transmembrane region" description="Helical" evidence="6">
    <location>
        <begin position="392"/>
        <end position="416"/>
    </location>
</feature>
<feature type="transmembrane region" description="Helical" evidence="6">
    <location>
        <begin position="775"/>
        <end position="795"/>
    </location>
</feature>
<evidence type="ECO:0000259" key="8">
    <source>
        <dbReference type="Pfam" id="PF12704"/>
    </source>
</evidence>
<feature type="transmembrane region" description="Helical" evidence="6">
    <location>
        <begin position="295"/>
        <end position="317"/>
    </location>
</feature>
<dbReference type="GO" id="GO:0005886">
    <property type="term" value="C:plasma membrane"/>
    <property type="evidence" value="ECO:0007669"/>
    <property type="project" value="UniProtKB-SubCell"/>
</dbReference>
<dbReference type="PANTHER" id="PTHR30572">
    <property type="entry name" value="MEMBRANE COMPONENT OF TRANSPORTER-RELATED"/>
    <property type="match status" value="1"/>
</dbReference>
<organism evidence="9 10">
    <name type="scientific">Spirosoma endophyticum</name>
    <dbReference type="NCBI Taxonomy" id="662367"/>
    <lineage>
        <taxon>Bacteria</taxon>
        <taxon>Pseudomonadati</taxon>
        <taxon>Bacteroidota</taxon>
        <taxon>Cytophagia</taxon>
        <taxon>Cytophagales</taxon>
        <taxon>Cytophagaceae</taxon>
        <taxon>Spirosoma</taxon>
    </lineage>
</organism>
<evidence type="ECO:0000313" key="9">
    <source>
        <dbReference type="EMBL" id="SFD81582.1"/>
    </source>
</evidence>
<feature type="transmembrane region" description="Helical" evidence="6">
    <location>
        <begin position="741"/>
        <end position="760"/>
    </location>
</feature>
<evidence type="ECO:0000256" key="1">
    <source>
        <dbReference type="ARBA" id="ARBA00004651"/>
    </source>
</evidence>
<dbReference type="OrthoDB" id="5933722at2"/>
<dbReference type="Proteomes" id="UP000198598">
    <property type="component" value="Unassembled WGS sequence"/>
</dbReference>
<keyword evidence="5 6" id="KW-0472">Membrane</keyword>
<protein>
    <submittedName>
        <fullName evidence="9">Putative ABC transport system permease protein</fullName>
    </submittedName>
</protein>
<evidence type="ECO:0000259" key="7">
    <source>
        <dbReference type="Pfam" id="PF02687"/>
    </source>
</evidence>
<name>A0A1I1VEU9_9BACT</name>
<keyword evidence="10" id="KW-1185">Reference proteome</keyword>
<feature type="domain" description="MacB-like periplasmic core" evidence="8">
    <location>
        <begin position="20"/>
        <end position="238"/>
    </location>
</feature>